<proteinExistence type="predicted"/>
<evidence type="ECO:0008006" key="3">
    <source>
        <dbReference type="Google" id="ProtNLM"/>
    </source>
</evidence>
<accession>A0A2S1LP69</accession>
<evidence type="ECO:0000313" key="2">
    <source>
        <dbReference type="Proteomes" id="UP000244677"/>
    </source>
</evidence>
<gene>
    <name evidence="1" type="ORF">FK004_10055</name>
</gene>
<keyword evidence="2" id="KW-1185">Reference proteome</keyword>
<dbReference type="EMBL" id="CP020919">
    <property type="protein sequence ID" value="AWG25553.1"/>
    <property type="molecule type" value="Genomic_DNA"/>
</dbReference>
<name>A0A2S1LP69_9FLAO</name>
<dbReference type="AlphaFoldDB" id="A0A2S1LP69"/>
<dbReference type="Proteomes" id="UP000244677">
    <property type="component" value="Chromosome"/>
</dbReference>
<dbReference type="OrthoDB" id="797774at2"/>
<organism evidence="1 2">
    <name type="scientific">Flavobacterium kingsejongi</name>
    <dbReference type="NCBI Taxonomy" id="1678728"/>
    <lineage>
        <taxon>Bacteria</taxon>
        <taxon>Pseudomonadati</taxon>
        <taxon>Bacteroidota</taxon>
        <taxon>Flavobacteriia</taxon>
        <taxon>Flavobacteriales</taxon>
        <taxon>Flavobacteriaceae</taxon>
        <taxon>Flavobacterium</taxon>
    </lineage>
</organism>
<reference evidence="1 2" key="1">
    <citation type="submission" date="2017-04" db="EMBL/GenBank/DDBJ databases">
        <title>Complete genome sequence of Flavobacterium kingsejong AJ004.</title>
        <authorList>
            <person name="Lee P.C."/>
        </authorList>
    </citation>
    <scope>NUCLEOTIDE SEQUENCE [LARGE SCALE GENOMIC DNA]</scope>
    <source>
        <strain evidence="1 2">AJ004</strain>
    </source>
</reference>
<sequence>MSEYSNVFSGPNYEGMIVKNILENNGVEVFEVSALMASIEPWAVTAGGANPLTLQVNHVDFEKAAAIVAAYENGDYALEDPS</sequence>
<dbReference type="KEGG" id="fki:FK004_10055"/>
<evidence type="ECO:0000313" key="1">
    <source>
        <dbReference type="EMBL" id="AWG25553.1"/>
    </source>
</evidence>
<dbReference type="RefSeq" id="WP_108737136.1">
    <property type="nucleotide sequence ID" value="NZ_CP020919.1"/>
</dbReference>
<protein>
    <recommendedName>
        <fullName evidence="3">DUF2007 domain-containing protein</fullName>
    </recommendedName>
</protein>